<protein>
    <submittedName>
        <fullName evidence="2">Uncharacterized protein</fullName>
    </submittedName>
</protein>
<feature type="region of interest" description="Disordered" evidence="1">
    <location>
        <begin position="92"/>
        <end position="160"/>
    </location>
</feature>
<accession>A0A2A6BW37</accession>
<evidence type="ECO:0000256" key="1">
    <source>
        <dbReference type="SAM" id="MobiDB-lite"/>
    </source>
</evidence>
<feature type="compositionally biased region" description="Acidic residues" evidence="1">
    <location>
        <begin position="139"/>
        <end position="153"/>
    </location>
</feature>
<reference evidence="3" key="1">
    <citation type="journal article" date="2008" name="Nat. Genet.">
        <title>The Pristionchus pacificus genome provides a unique perspective on nematode lifestyle and parasitism.</title>
        <authorList>
            <person name="Dieterich C."/>
            <person name="Clifton S.W."/>
            <person name="Schuster L.N."/>
            <person name="Chinwalla A."/>
            <person name="Delehaunty K."/>
            <person name="Dinkelacker I."/>
            <person name="Fulton L."/>
            <person name="Fulton R."/>
            <person name="Godfrey J."/>
            <person name="Minx P."/>
            <person name="Mitreva M."/>
            <person name="Roeseler W."/>
            <person name="Tian H."/>
            <person name="Witte H."/>
            <person name="Yang S.P."/>
            <person name="Wilson R.K."/>
            <person name="Sommer R.J."/>
        </authorList>
    </citation>
    <scope>NUCLEOTIDE SEQUENCE [LARGE SCALE GENOMIC DNA]</scope>
    <source>
        <strain evidence="3">PS312</strain>
    </source>
</reference>
<keyword evidence="3" id="KW-1185">Reference proteome</keyword>
<organism evidence="2 3">
    <name type="scientific">Pristionchus pacificus</name>
    <name type="common">Parasitic nematode worm</name>
    <dbReference type="NCBI Taxonomy" id="54126"/>
    <lineage>
        <taxon>Eukaryota</taxon>
        <taxon>Metazoa</taxon>
        <taxon>Ecdysozoa</taxon>
        <taxon>Nematoda</taxon>
        <taxon>Chromadorea</taxon>
        <taxon>Rhabditida</taxon>
        <taxon>Rhabditina</taxon>
        <taxon>Diplogasteromorpha</taxon>
        <taxon>Diplogasteroidea</taxon>
        <taxon>Neodiplogasteridae</taxon>
        <taxon>Pristionchus</taxon>
    </lineage>
</organism>
<accession>A0A8R1YX82</accession>
<feature type="region of interest" description="Disordered" evidence="1">
    <location>
        <begin position="306"/>
        <end position="409"/>
    </location>
</feature>
<feature type="compositionally biased region" description="Basic residues" evidence="1">
    <location>
        <begin position="396"/>
        <end position="409"/>
    </location>
</feature>
<feature type="compositionally biased region" description="Low complexity" evidence="1">
    <location>
        <begin position="7"/>
        <end position="56"/>
    </location>
</feature>
<proteinExistence type="predicted"/>
<name>A0A2A6BW37_PRIPA</name>
<evidence type="ECO:0000313" key="3">
    <source>
        <dbReference type="Proteomes" id="UP000005239"/>
    </source>
</evidence>
<dbReference type="AlphaFoldDB" id="A0A2A6BW37"/>
<gene>
    <name evidence="2" type="primary">WBGene00281052</name>
</gene>
<reference evidence="2" key="2">
    <citation type="submission" date="2022-06" db="UniProtKB">
        <authorList>
            <consortium name="EnsemblMetazoa"/>
        </authorList>
    </citation>
    <scope>IDENTIFICATION</scope>
    <source>
        <strain evidence="2">PS312</strain>
    </source>
</reference>
<sequence>MPSHCPSSSSTTSRLLRSTSKTTTSSIKKLSSSKTPRLFPSIPSLLGKLPGLPSLLARIPGLGKTTKEESPRLYPRMFSLLDSRPLEPILEIDVDAPPTSPGSPPPSPADTRLDEPDSTVRLNAPARPSTPESPASLSPDEDSNGEDDEDTIDDSLPFTPVNVRDVSDSIFSATFTQQIANQWEELEELRKQKRTAKTVRETRHEERLFTIARGHNAYALVVPFGDKPMKAPLHEELRFPPTDEQLAVIHRALGRAYQGKFADSLMELKSFERTLHHLQFGGGNARRSLLETHAYLRAHVPSYGKRRKRTDLEDTLSIVRKLRPIPPASPESDESQSDDSSTDAPWEVQEFRRRSRKKTAAAQIDGSTPWAAPQRRGLRPITLRMKEEEKEETGNTKRRPAKRRKLSFK</sequence>
<feature type="region of interest" description="Disordered" evidence="1">
    <location>
        <begin position="1"/>
        <end position="58"/>
    </location>
</feature>
<evidence type="ECO:0000313" key="2">
    <source>
        <dbReference type="EnsemblMetazoa" id="PPA42683.1"/>
    </source>
</evidence>
<feature type="compositionally biased region" description="Basic and acidic residues" evidence="1">
    <location>
        <begin position="384"/>
        <end position="395"/>
    </location>
</feature>
<dbReference type="Proteomes" id="UP000005239">
    <property type="component" value="Unassembled WGS sequence"/>
</dbReference>
<dbReference type="EnsemblMetazoa" id="PPA42683.1">
    <property type="protein sequence ID" value="PPA42683.1"/>
    <property type="gene ID" value="WBGene00281052"/>
</dbReference>
<feature type="compositionally biased region" description="Pro residues" evidence="1">
    <location>
        <begin position="98"/>
        <end position="108"/>
    </location>
</feature>
<feature type="compositionally biased region" description="Acidic residues" evidence="1">
    <location>
        <begin position="331"/>
        <end position="341"/>
    </location>
</feature>